<name>A0A927CZ24_9BACI</name>
<organism evidence="2 3">
    <name type="scientific">Peribacillus faecalis</name>
    <dbReference type="NCBI Taxonomy" id="2772559"/>
    <lineage>
        <taxon>Bacteria</taxon>
        <taxon>Bacillati</taxon>
        <taxon>Bacillota</taxon>
        <taxon>Bacilli</taxon>
        <taxon>Bacillales</taxon>
        <taxon>Bacillaceae</taxon>
        <taxon>Peribacillus</taxon>
    </lineage>
</organism>
<dbReference type="Proteomes" id="UP000602076">
    <property type="component" value="Unassembled WGS sequence"/>
</dbReference>
<evidence type="ECO:0000256" key="1">
    <source>
        <dbReference type="SAM" id="Phobius"/>
    </source>
</evidence>
<evidence type="ECO:0000313" key="3">
    <source>
        <dbReference type="Proteomes" id="UP000602076"/>
    </source>
</evidence>
<comment type="caution">
    <text evidence="2">The sequence shown here is derived from an EMBL/GenBank/DDBJ whole genome shotgun (WGS) entry which is preliminary data.</text>
</comment>
<dbReference type="PANTHER" id="PTHR35335">
    <property type="entry name" value="UPF0716 PROTEIN FXSA"/>
    <property type="match status" value="1"/>
</dbReference>
<sequence length="128" mass="14178">MKYFLWLFIVLPACELGVLLWSGRTFGVLATVAMIILTGIGGAYLAKYQGLLTVRKVQEQLNRGIMPGEEMVNGVCILLGGLLLISPGFITDLLGLLLLLPFTRNFIKPIIKRTLYKRAQRNTITIIG</sequence>
<keyword evidence="3" id="KW-1185">Reference proteome</keyword>
<evidence type="ECO:0000313" key="2">
    <source>
        <dbReference type="EMBL" id="MBD3109646.1"/>
    </source>
</evidence>
<gene>
    <name evidence="2" type="primary">fxsA</name>
    <name evidence="2" type="ORF">IEO70_14960</name>
</gene>
<dbReference type="NCBIfam" id="NF008528">
    <property type="entry name" value="PRK11463.1-2"/>
    <property type="match status" value="1"/>
</dbReference>
<keyword evidence="1" id="KW-1133">Transmembrane helix</keyword>
<dbReference type="AlphaFoldDB" id="A0A927CZ24"/>
<dbReference type="GO" id="GO:0016020">
    <property type="term" value="C:membrane"/>
    <property type="evidence" value="ECO:0007669"/>
    <property type="project" value="InterPro"/>
</dbReference>
<reference evidence="2" key="1">
    <citation type="submission" date="2020-09" db="EMBL/GenBank/DDBJ databases">
        <title>Bacillus faecalis sp. nov., a moderately halophilic bacterium isolated from cow faeces.</title>
        <authorList>
            <person name="Jiang L."/>
            <person name="Lee J."/>
        </authorList>
    </citation>
    <scope>NUCLEOTIDE SEQUENCE</scope>
    <source>
        <strain evidence="2">AGMB 02131</strain>
    </source>
</reference>
<protein>
    <submittedName>
        <fullName evidence="2">Membrane protein FxsA</fullName>
    </submittedName>
</protein>
<dbReference type="Pfam" id="PF04186">
    <property type="entry name" value="FxsA"/>
    <property type="match status" value="1"/>
</dbReference>
<feature type="transmembrane region" description="Helical" evidence="1">
    <location>
        <begin position="26"/>
        <end position="46"/>
    </location>
</feature>
<dbReference type="PANTHER" id="PTHR35335:SF1">
    <property type="entry name" value="UPF0716 PROTEIN FXSA"/>
    <property type="match status" value="1"/>
</dbReference>
<feature type="transmembrane region" description="Helical" evidence="1">
    <location>
        <begin position="75"/>
        <end position="100"/>
    </location>
</feature>
<accession>A0A927CZ24</accession>
<proteinExistence type="predicted"/>
<keyword evidence="1" id="KW-0472">Membrane</keyword>
<dbReference type="InterPro" id="IPR007313">
    <property type="entry name" value="FxsA"/>
</dbReference>
<dbReference type="EMBL" id="JACXSI010000040">
    <property type="protein sequence ID" value="MBD3109646.1"/>
    <property type="molecule type" value="Genomic_DNA"/>
</dbReference>
<keyword evidence="1" id="KW-0812">Transmembrane</keyword>